<gene>
    <name evidence="4" type="primary">LOC121215988</name>
</gene>
<evidence type="ECO:0000313" key="4">
    <source>
        <dbReference type="RefSeq" id="XP_040946957.1"/>
    </source>
</evidence>
<dbReference type="GeneID" id="121215988"/>
<dbReference type="Proteomes" id="UP000818029">
    <property type="component" value="Chromosome D04"/>
</dbReference>
<proteinExistence type="predicted"/>
<feature type="transmembrane region" description="Helical" evidence="2">
    <location>
        <begin position="176"/>
        <end position="196"/>
    </location>
</feature>
<protein>
    <recommendedName>
        <fullName evidence="5">CCHC-type domain-containing protein</fullName>
    </recommendedName>
</protein>
<keyword evidence="2" id="KW-0812">Transmembrane</keyword>
<keyword evidence="2" id="KW-1133">Transmembrane helix</keyword>
<reference evidence="4" key="2">
    <citation type="submission" date="2025-08" db="UniProtKB">
        <authorList>
            <consortium name="RefSeq"/>
        </authorList>
    </citation>
    <scope>IDENTIFICATION</scope>
</reference>
<accession>A0ABM2ZX22</accession>
<name>A0ABM2ZX22_GOSHI</name>
<reference evidence="3" key="1">
    <citation type="journal article" date="2020" name="Nat. Genet.">
        <title>Genomic diversifications of five Gossypium allopolyploid species and their impact on cotton improvement.</title>
        <authorList>
            <person name="Chen Z.J."/>
            <person name="Sreedasyam A."/>
            <person name="Ando A."/>
            <person name="Song Q."/>
            <person name="De Santiago L.M."/>
            <person name="Hulse-Kemp A.M."/>
            <person name="Ding M."/>
            <person name="Ye W."/>
            <person name="Kirkbride R.C."/>
            <person name="Jenkins J."/>
            <person name="Plott C."/>
            <person name="Lovell J."/>
            <person name="Lin Y.M."/>
            <person name="Vaughn R."/>
            <person name="Liu B."/>
            <person name="Simpson S."/>
            <person name="Scheffler B.E."/>
            <person name="Wen L."/>
            <person name="Saski C.A."/>
            <person name="Grover C.E."/>
            <person name="Hu G."/>
            <person name="Conover J.L."/>
            <person name="Carlson J.W."/>
            <person name="Shu S."/>
            <person name="Boston L.B."/>
            <person name="Williams M."/>
            <person name="Peterson D.G."/>
            <person name="McGee K."/>
            <person name="Jones D.C."/>
            <person name="Wendel J.F."/>
            <person name="Stelly D.M."/>
            <person name="Grimwood J."/>
            <person name="Schmutz J."/>
        </authorList>
    </citation>
    <scope>NUCLEOTIDE SEQUENCE [LARGE SCALE GENOMIC DNA]</scope>
    <source>
        <strain evidence="3">cv. TM-1</strain>
    </source>
</reference>
<keyword evidence="2" id="KW-0472">Membrane</keyword>
<feature type="compositionally biased region" description="Polar residues" evidence="1">
    <location>
        <begin position="79"/>
        <end position="90"/>
    </location>
</feature>
<evidence type="ECO:0000256" key="1">
    <source>
        <dbReference type="SAM" id="MobiDB-lite"/>
    </source>
</evidence>
<sequence length="204" mass="23108">MATNAAVDTPRHSSNTREVEHSQGNGVHGTTAVHYFSKHDTIKLTSHNFLLWKHQLLLILEGYGLEGFVLGKRSADSTRYSQDSKQNNKGQGRDWSRGRFRGNGRGWSRTRPQCQLCGKIGHMVQTCYHRFDESFSGSAGMTRYKLIVISCMIPVVCLLLLPVKWCLTAVTQVLRLPPVLFSLGLTRLYKMILYVIPTLERQTI</sequence>
<dbReference type="RefSeq" id="XP_040946957.1">
    <property type="nucleotide sequence ID" value="XM_041091023.1"/>
</dbReference>
<dbReference type="SUPFAM" id="SSF57756">
    <property type="entry name" value="Retrovirus zinc finger-like domains"/>
    <property type="match status" value="1"/>
</dbReference>
<keyword evidence="3" id="KW-1185">Reference proteome</keyword>
<evidence type="ECO:0008006" key="5">
    <source>
        <dbReference type="Google" id="ProtNLM"/>
    </source>
</evidence>
<evidence type="ECO:0000256" key="2">
    <source>
        <dbReference type="SAM" id="Phobius"/>
    </source>
</evidence>
<feature type="transmembrane region" description="Helical" evidence="2">
    <location>
        <begin position="146"/>
        <end position="170"/>
    </location>
</feature>
<evidence type="ECO:0000313" key="3">
    <source>
        <dbReference type="Proteomes" id="UP000818029"/>
    </source>
</evidence>
<feature type="region of interest" description="Disordered" evidence="1">
    <location>
        <begin position="1"/>
        <end position="26"/>
    </location>
</feature>
<organism evidence="3 4">
    <name type="scientific">Gossypium hirsutum</name>
    <name type="common">Upland cotton</name>
    <name type="synonym">Gossypium mexicanum</name>
    <dbReference type="NCBI Taxonomy" id="3635"/>
    <lineage>
        <taxon>Eukaryota</taxon>
        <taxon>Viridiplantae</taxon>
        <taxon>Streptophyta</taxon>
        <taxon>Embryophyta</taxon>
        <taxon>Tracheophyta</taxon>
        <taxon>Spermatophyta</taxon>
        <taxon>Magnoliopsida</taxon>
        <taxon>eudicotyledons</taxon>
        <taxon>Gunneridae</taxon>
        <taxon>Pentapetalae</taxon>
        <taxon>rosids</taxon>
        <taxon>malvids</taxon>
        <taxon>Malvales</taxon>
        <taxon>Malvaceae</taxon>
        <taxon>Malvoideae</taxon>
        <taxon>Gossypium</taxon>
    </lineage>
</organism>
<feature type="region of interest" description="Disordered" evidence="1">
    <location>
        <begin position="79"/>
        <end position="107"/>
    </location>
</feature>
<feature type="compositionally biased region" description="Basic and acidic residues" evidence="1">
    <location>
        <begin position="9"/>
        <end position="21"/>
    </location>
</feature>
<dbReference type="InterPro" id="IPR036875">
    <property type="entry name" value="Znf_CCHC_sf"/>
</dbReference>